<name>A0A3S1H7C9_ELYCH</name>
<reference evidence="13 14" key="1">
    <citation type="submission" date="2019-01" db="EMBL/GenBank/DDBJ databases">
        <title>A draft genome assembly of the solar-powered sea slug Elysia chlorotica.</title>
        <authorList>
            <person name="Cai H."/>
            <person name="Li Q."/>
            <person name="Fang X."/>
            <person name="Li J."/>
            <person name="Curtis N.E."/>
            <person name="Altenburger A."/>
            <person name="Shibata T."/>
            <person name="Feng M."/>
            <person name="Maeda T."/>
            <person name="Schwartz J.A."/>
            <person name="Shigenobu S."/>
            <person name="Lundholm N."/>
            <person name="Nishiyama T."/>
            <person name="Yang H."/>
            <person name="Hasebe M."/>
            <person name="Li S."/>
            <person name="Pierce S.K."/>
            <person name="Wang J."/>
        </authorList>
    </citation>
    <scope>NUCLEOTIDE SEQUENCE [LARGE SCALE GENOMIC DNA]</scope>
    <source>
        <strain evidence="13">EC2010</strain>
        <tissue evidence="13">Whole organism of an adult</tissue>
    </source>
</reference>
<dbReference type="Proteomes" id="UP000271974">
    <property type="component" value="Unassembled WGS sequence"/>
</dbReference>
<evidence type="ECO:0000256" key="7">
    <source>
        <dbReference type="ARBA" id="ARBA00023212"/>
    </source>
</evidence>
<dbReference type="PANTHER" id="PTHR28618">
    <property type="entry name" value="CENTROSOMAL PROTEIN POC5"/>
    <property type="match status" value="1"/>
</dbReference>
<dbReference type="STRING" id="188477.A0A3S1H7C9"/>
<gene>
    <name evidence="13" type="ORF">EGW08_018553</name>
</gene>
<dbReference type="InterPro" id="IPR033351">
    <property type="entry name" value="POC5"/>
</dbReference>
<accession>A0A3S1H7C9</accession>
<dbReference type="EMBL" id="RQTK01000910">
    <property type="protein sequence ID" value="RUS73691.1"/>
    <property type="molecule type" value="Genomic_DNA"/>
</dbReference>
<dbReference type="GO" id="GO:0005814">
    <property type="term" value="C:centriole"/>
    <property type="evidence" value="ECO:0007669"/>
    <property type="project" value="UniProtKB-SubCell"/>
</dbReference>
<evidence type="ECO:0000256" key="8">
    <source>
        <dbReference type="ARBA" id="ARBA00023306"/>
    </source>
</evidence>
<evidence type="ECO:0000313" key="14">
    <source>
        <dbReference type="Proteomes" id="UP000271974"/>
    </source>
</evidence>
<evidence type="ECO:0000256" key="4">
    <source>
        <dbReference type="ARBA" id="ARBA00022490"/>
    </source>
</evidence>
<feature type="region of interest" description="Disordered" evidence="12">
    <location>
        <begin position="479"/>
        <end position="499"/>
    </location>
</feature>
<feature type="compositionally biased region" description="Polar residues" evidence="12">
    <location>
        <begin position="393"/>
        <end position="405"/>
    </location>
</feature>
<keyword evidence="4" id="KW-0963">Cytoplasm</keyword>
<dbReference type="PANTHER" id="PTHR28618:SF1">
    <property type="entry name" value="CENTROSOMAL PROTEIN POC5"/>
    <property type="match status" value="1"/>
</dbReference>
<evidence type="ECO:0000256" key="2">
    <source>
        <dbReference type="ARBA" id="ARBA00010411"/>
    </source>
</evidence>
<feature type="region of interest" description="Disordered" evidence="12">
    <location>
        <begin position="362"/>
        <end position="449"/>
    </location>
</feature>
<evidence type="ECO:0000256" key="3">
    <source>
        <dbReference type="ARBA" id="ARBA00014910"/>
    </source>
</evidence>
<feature type="compositionally biased region" description="Basic residues" evidence="12">
    <location>
        <begin position="479"/>
        <end position="490"/>
    </location>
</feature>
<comment type="function">
    <text evidence="10">Essential for the assembly of the distal half of centrioles, required for centriole elongation. Acts as a negative regulator of centriole elongation.</text>
</comment>
<keyword evidence="6 11" id="KW-0175">Coiled coil</keyword>
<proteinExistence type="inferred from homology"/>
<feature type="coiled-coil region" evidence="11">
    <location>
        <begin position="305"/>
        <end position="339"/>
    </location>
</feature>
<evidence type="ECO:0000256" key="5">
    <source>
        <dbReference type="ARBA" id="ARBA00022737"/>
    </source>
</evidence>
<keyword evidence="14" id="KW-1185">Reference proteome</keyword>
<evidence type="ECO:0000256" key="11">
    <source>
        <dbReference type="SAM" id="Coils"/>
    </source>
</evidence>
<comment type="caution">
    <text evidence="13">The sequence shown here is derived from an EMBL/GenBank/DDBJ whole genome shotgun (WGS) entry which is preliminary data.</text>
</comment>
<comment type="similarity">
    <text evidence="2">Belongs to the POC5 family.</text>
</comment>
<sequence>MSDVETSPGRSSPPQLPPESPGSSVSTRMQEEYTELLKFALTGGLHDSPEAQGGELDGWEETSQSVASLVPTLRPEQQEEEGDPGEKEDQSVESQILRNSSENDSNSNNMYADSVNENAKVVIEFDSDTLVSGQNSSQFTVTPDVNVVGENLDTWLAKLKGDILGELGKAVVKSMKAQQEAHKQEIKDLVADKQRLQRESTRLAEEVSACEQSLARKDTLVENLTQALQASKDKVKLAKLFYTSRAEAADQRRLAFTEKLAERHHEQQLVQRVMRAWFGLIQTRWRTRVSKGCEEQARSVCGQLSQDYEDKIKCLNSTIAILEQKVSFLQQERGQYAEQVRKAFMRGVCALNMETMSAFGPEEDFDVDPSTGHSLPRTVSTGPAVYQEESSDDQNYSHNANNQPLSGPPITQEFSSQNDRLGGIQQQEQQQHQHQHQQQQRHQHKEPQSLPLAEVQISSGAITSGTVGVLPRSLPTFTHKTKVKQAKPKGRLGSAPGSASTRHIVRATGPTNQNQPLAPPMASVVVERHSAVTKQTLGKATAMRYPKSAMGQVSRSQPSSMIGQSFKPLAGQSGSLTMVSSSIKVVE</sequence>
<feature type="compositionally biased region" description="Polar residues" evidence="12">
    <location>
        <begin position="551"/>
        <end position="563"/>
    </location>
</feature>
<evidence type="ECO:0000256" key="12">
    <source>
        <dbReference type="SAM" id="MobiDB-lite"/>
    </source>
</evidence>
<feature type="coiled-coil region" evidence="11">
    <location>
        <begin position="172"/>
        <end position="213"/>
    </location>
</feature>
<evidence type="ECO:0000256" key="9">
    <source>
        <dbReference type="ARBA" id="ARBA00031694"/>
    </source>
</evidence>
<dbReference type="OrthoDB" id="10064898at2759"/>
<comment type="subcellular location">
    <subcellularLocation>
        <location evidence="1">Cytoplasm</location>
        <location evidence="1">Cytoskeleton</location>
        <location evidence="1">Microtubule organizing center</location>
        <location evidence="1">Centrosome</location>
        <location evidence="1">Centriole</location>
    </subcellularLocation>
</comment>
<feature type="region of interest" description="Disordered" evidence="12">
    <location>
        <begin position="1"/>
        <end position="111"/>
    </location>
</feature>
<evidence type="ECO:0000256" key="1">
    <source>
        <dbReference type="ARBA" id="ARBA00004114"/>
    </source>
</evidence>
<evidence type="ECO:0000313" key="13">
    <source>
        <dbReference type="EMBL" id="RUS73691.1"/>
    </source>
</evidence>
<keyword evidence="5" id="KW-0677">Repeat</keyword>
<feature type="compositionally biased region" description="Polar residues" evidence="12">
    <location>
        <begin position="371"/>
        <end position="381"/>
    </location>
</feature>
<protein>
    <recommendedName>
        <fullName evidence="3">Centrosomal protein POC5</fullName>
    </recommendedName>
    <alternativeName>
        <fullName evidence="9">Protein of centriole 5</fullName>
    </alternativeName>
</protein>
<evidence type="ECO:0000256" key="10">
    <source>
        <dbReference type="ARBA" id="ARBA00049959"/>
    </source>
</evidence>
<keyword evidence="8" id="KW-0131">Cell cycle</keyword>
<feature type="compositionally biased region" description="Basic residues" evidence="12">
    <location>
        <begin position="433"/>
        <end position="444"/>
    </location>
</feature>
<feature type="compositionally biased region" description="Polar residues" evidence="12">
    <location>
        <begin position="1"/>
        <end position="13"/>
    </location>
</feature>
<organism evidence="13 14">
    <name type="scientific">Elysia chlorotica</name>
    <name type="common">Eastern emerald elysia</name>
    <name type="synonym">Sea slug</name>
    <dbReference type="NCBI Taxonomy" id="188477"/>
    <lineage>
        <taxon>Eukaryota</taxon>
        <taxon>Metazoa</taxon>
        <taxon>Spiralia</taxon>
        <taxon>Lophotrochozoa</taxon>
        <taxon>Mollusca</taxon>
        <taxon>Gastropoda</taxon>
        <taxon>Heterobranchia</taxon>
        <taxon>Euthyneura</taxon>
        <taxon>Panpulmonata</taxon>
        <taxon>Sacoglossa</taxon>
        <taxon>Placobranchoidea</taxon>
        <taxon>Plakobranchidae</taxon>
        <taxon>Elysia</taxon>
    </lineage>
</organism>
<evidence type="ECO:0000256" key="6">
    <source>
        <dbReference type="ARBA" id="ARBA00023054"/>
    </source>
</evidence>
<feature type="region of interest" description="Disordered" evidence="12">
    <location>
        <begin position="549"/>
        <end position="573"/>
    </location>
</feature>
<keyword evidence="7" id="KW-0206">Cytoskeleton</keyword>
<dbReference type="AlphaFoldDB" id="A0A3S1H7C9"/>
<feature type="compositionally biased region" description="Low complexity" evidence="12">
    <location>
        <begin position="99"/>
        <end position="109"/>
    </location>
</feature>